<gene>
    <name evidence="2" type="ORF">PR001_g27965</name>
    <name evidence="3" type="ORF">PR003_g29434</name>
</gene>
<dbReference type="AlphaFoldDB" id="A0A6A3HGK5"/>
<evidence type="ECO:0000313" key="5">
    <source>
        <dbReference type="Proteomes" id="UP000434957"/>
    </source>
</evidence>
<protein>
    <submittedName>
        <fullName evidence="2">Uncharacterized protein</fullName>
    </submittedName>
</protein>
<feature type="signal peptide" evidence="1">
    <location>
        <begin position="1"/>
        <end position="19"/>
    </location>
</feature>
<evidence type="ECO:0000313" key="4">
    <source>
        <dbReference type="Proteomes" id="UP000429607"/>
    </source>
</evidence>
<sequence length="107" mass="11239">MKLQIVIAAIAALLLPVHGASNTIGQRCAGAFPSDDTGIVYENTGFLTADFTQKSCVAAGGSIDPNKNGNEKCCEVSNAQIGTFTGACFSQKAGSKYPSFRPYVRRC</sequence>
<keyword evidence="1" id="KW-0732">Signal</keyword>
<accession>A0A6A3HGK5</accession>
<name>A0A6A3HGK5_9STRA</name>
<organism evidence="2 4">
    <name type="scientific">Phytophthora rubi</name>
    <dbReference type="NCBI Taxonomy" id="129364"/>
    <lineage>
        <taxon>Eukaryota</taxon>
        <taxon>Sar</taxon>
        <taxon>Stramenopiles</taxon>
        <taxon>Oomycota</taxon>
        <taxon>Peronosporomycetes</taxon>
        <taxon>Peronosporales</taxon>
        <taxon>Peronosporaceae</taxon>
        <taxon>Phytophthora</taxon>
    </lineage>
</organism>
<feature type="chain" id="PRO_5036164144" evidence="1">
    <location>
        <begin position="20"/>
        <end position="107"/>
    </location>
</feature>
<reference evidence="2 4" key="1">
    <citation type="submission" date="2018-09" db="EMBL/GenBank/DDBJ databases">
        <title>Genomic investigation of the strawberry pathogen Phytophthora fragariae indicates pathogenicity is determined by transcriptional variation in three key races.</title>
        <authorList>
            <person name="Adams T.M."/>
            <person name="Armitage A.D."/>
            <person name="Sobczyk M.K."/>
            <person name="Bates H.J."/>
            <person name="Dunwell J.M."/>
            <person name="Nellist C.F."/>
            <person name="Harrison R.J."/>
        </authorList>
    </citation>
    <scope>NUCLEOTIDE SEQUENCE [LARGE SCALE GENOMIC DNA]</scope>
    <source>
        <strain evidence="2 4">SCRP249</strain>
        <strain evidence="3 5">SCRP333</strain>
    </source>
</reference>
<evidence type="ECO:0000256" key="1">
    <source>
        <dbReference type="SAM" id="SignalP"/>
    </source>
</evidence>
<dbReference type="EMBL" id="QXFT01004934">
    <property type="protein sequence ID" value="KAE9275076.1"/>
    <property type="molecule type" value="Genomic_DNA"/>
</dbReference>
<evidence type="ECO:0000313" key="2">
    <source>
        <dbReference type="EMBL" id="KAE8967864.1"/>
    </source>
</evidence>
<comment type="caution">
    <text evidence="2">The sequence shown here is derived from an EMBL/GenBank/DDBJ whole genome shotgun (WGS) entry which is preliminary data.</text>
</comment>
<dbReference type="Proteomes" id="UP000434957">
    <property type="component" value="Unassembled WGS sequence"/>
</dbReference>
<proteinExistence type="predicted"/>
<dbReference type="Proteomes" id="UP000429607">
    <property type="component" value="Unassembled WGS sequence"/>
</dbReference>
<evidence type="ECO:0000313" key="3">
    <source>
        <dbReference type="EMBL" id="KAE9275076.1"/>
    </source>
</evidence>
<dbReference type="EMBL" id="QXFV01004777">
    <property type="protein sequence ID" value="KAE8967864.1"/>
    <property type="molecule type" value="Genomic_DNA"/>
</dbReference>
<keyword evidence="5" id="KW-1185">Reference proteome</keyword>